<evidence type="ECO:0000256" key="26">
    <source>
        <dbReference type="ARBA" id="ARBA00047899"/>
    </source>
</evidence>
<dbReference type="InterPro" id="IPR011009">
    <property type="entry name" value="Kinase-like_dom_sf"/>
</dbReference>
<dbReference type="FunFam" id="1.10.510.10:FF:000198">
    <property type="entry name" value="receptor protein kinase TMK1"/>
    <property type="match status" value="1"/>
</dbReference>
<dbReference type="OrthoDB" id="2018786at2759"/>
<comment type="similarity">
    <text evidence="5">Belongs to the uricase family.</text>
</comment>
<dbReference type="InterPro" id="IPR017441">
    <property type="entry name" value="Protein_kinase_ATP_BS"/>
</dbReference>
<keyword evidence="10" id="KW-0659">Purine metabolism</keyword>
<evidence type="ECO:0000256" key="27">
    <source>
        <dbReference type="ARBA" id="ARBA00048679"/>
    </source>
</evidence>
<dbReference type="GO" id="GO:0004674">
    <property type="term" value="F:protein serine/threonine kinase activity"/>
    <property type="evidence" value="ECO:0007669"/>
    <property type="project" value="UniProtKB-KW"/>
</dbReference>
<dbReference type="PROSITE" id="PS50011">
    <property type="entry name" value="PROTEIN_KINASE_DOM"/>
    <property type="match status" value="1"/>
</dbReference>
<dbReference type="Gene3D" id="3.80.10.10">
    <property type="entry name" value="Ribonuclease Inhibitor"/>
    <property type="match status" value="2"/>
</dbReference>
<dbReference type="Gene3D" id="1.10.510.10">
    <property type="entry name" value="Transferase(Phosphotransferase) domain 1"/>
    <property type="match status" value="1"/>
</dbReference>
<dbReference type="GO" id="GO:0006144">
    <property type="term" value="P:purine nucleobase metabolic process"/>
    <property type="evidence" value="ECO:0007669"/>
    <property type="project" value="UniProtKB-KW"/>
</dbReference>
<evidence type="ECO:0000256" key="14">
    <source>
        <dbReference type="ARBA" id="ARBA00022737"/>
    </source>
</evidence>
<keyword evidence="9" id="KW-0433">Leucine-rich repeat</keyword>
<dbReference type="InterPro" id="IPR003591">
    <property type="entry name" value="Leu-rich_rpt_typical-subtyp"/>
</dbReference>
<evidence type="ECO:0000256" key="4">
    <source>
        <dbReference type="ARBA" id="ARBA00008684"/>
    </source>
</evidence>
<evidence type="ECO:0000259" key="31">
    <source>
        <dbReference type="PROSITE" id="PS50011"/>
    </source>
</evidence>
<dbReference type="InterPro" id="IPR032675">
    <property type="entry name" value="LRR_dom_sf"/>
</dbReference>
<dbReference type="PANTHER" id="PTHR47986:SF1">
    <property type="entry name" value="OS04G0685900 PROTEIN"/>
    <property type="match status" value="1"/>
</dbReference>
<protein>
    <recommendedName>
        <fullName evidence="25">Urate oxidase</fullName>
        <ecNumber evidence="7">1.7.3.3</ecNumber>
        <ecNumber evidence="6">2.7.11.1</ecNumber>
    </recommendedName>
</protein>
<dbReference type="Pfam" id="PF01014">
    <property type="entry name" value="Uricase"/>
    <property type="match status" value="2"/>
</dbReference>
<dbReference type="InterPro" id="IPR002042">
    <property type="entry name" value="Uricase"/>
</dbReference>
<evidence type="ECO:0000256" key="7">
    <source>
        <dbReference type="ARBA" id="ARBA00012598"/>
    </source>
</evidence>
<dbReference type="PROSITE" id="PS00107">
    <property type="entry name" value="PROTEIN_KINASE_ATP"/>
    <property type="match status" value="1"/>
</dbReference>
<evidence type="ECO:0000256" key="21">
    <source>
        <dbReference type="ARBA" id="ARBA00023140"/>
    </source>
</evidence>
<evidence type="ECO:0000256" key="28">
    <source>
        <dbReference type="PROSITE-ProRule" id="PRU10141"/>
    </source>
</evidence>
<dbReference type="EMBL" id="CP097502">
    <property type="protein sequence ID" value="URD74189.1"/>
    <property type="molecule type" value="Genomic_DNA"/>
</dbReference>
<evidence type="ECO:0000256" key="24">
    <source>
        <dbReference type="ARBA" id="ARBA00023180"/>
    </source>
</evidence>
<reference evidence="32" key="1">
    <citation type="submission" date="2022-05" db="EMBL/GenBank/DDBJ databases">
        <title>The Musa troglodytarum L. genome provides insights into the mechanism of non-climacteric behaviour and enrichment of carotenoids.</title>
        <authorList>
            <person name="Wang J."/>
        </authorList>
    </citation>
    <scope>NUCLEOTIDE SEQUENCE</scope>
    <source>
        <tissue evidence="32">Leaf</tissue>
    </source>
</reference>
<dbReference type="CDD" id="cd14066">
    <property type="entry name" value="STKc_IRAK"/>
    <property type="match status" value="1"/>
</dbReference>
<comment type="similarity">
    <text evidence="4">Belongs to the protein kinase superfamily. Ser/Thr protein kinase family.</text>
</comment>
<evidence type="ECO:0000256" key="22">
    <source>
        <dbReference type="ARBA" id="ARBA00023157"/>
    </source>
</evidence>
<dbReference type="FunFam" id="3.10.270.10:FF:000001">
    <property type="entry name" value="Uricase"/>
    <property type="match status" value="1"/>
</dbReference>
<name>A0A9E7JAR1_9LILI</name>
<feature type="compositionally biased region" description="Pro residues" evidence="29">
    <location>
        <begin position="482"/>
        <end position="493"/>
    </location>
</feature>
<evidence type="ECO:0000256" key="25">
    <source>
        <dbReference type="ARBA" id="ARBA00031317"/>
    </source>
</evidence>
<evidence type="ECO:0000256" key="10">
    <source>
        <dbReference type="ARBA" id="ARBA00022631"/>
    </source>
</evidence>
<dbReference type="GO" id="GO:0004846">
    <property type="term" value="F:urate oxidase activity"/>
    <property type="evidence" value="ECO:0007669"/>
    <property type="project" value="UniProtKB-EC"/>
</dbReference>
<dbReference type="FunFam" id="3.80.10.10:FF:000129">
    <property type="entry name" value="Leucine-rich repeat receptor-like kinase"/>
    <property type="match status" value="1"/>
</dbReference>
<keyword evidence="23 32" id="KW-0675">Receptor</keyword>
<evidence type="ECO:0000313" key="32">
    <source>
        <dbReference type="EMBL" id="URD74189.1"/>
    </source>
</evidence>
<gene>
    <name evidence="32" type="ORF">MUK42_10098</name>
</gene>
<dbReference type="Gene3D" id="3.30.200.20">
    <property type="entry name" value="Phosphorylase Kinase, domain 1"/>
    <property type="match status" value="1"/>
</dbReference>
<dbReference type="GO" id="GO:0005524">
    <property type="term" value="F:ATP binding"/>
    <property type="evidence" value="ECO:0007669"/>
    <property type="project" value="UniProtKB-UniRule"/>
</dbReference>
<keyword evidence="11" id="KW-0808">Transferase</keyword>
<keyword evidence="19" id="KW-0560">Oxidoreductase</keyword>
<evidence type="ECO:0000256" key="18">
    <source>
        <dbReference type="ARBA" id="ARBA00022989"/>
    </source>
</evidence>
<evidence type="ECO:0000313" key="33">
    <source>
        <dbReference type="Proteomes" id="UP001055439"/>
    </source>
</evidence>
<sequence>MRSFLCCRLGLWFSLRSPLGTQSMAWKCWLKIAFLCFVSLVSVVLGTTDSGDYAVLDEFRRGLSNPELLRWPTNNKDPCGPPQWPHVFCSGSRVTQIQVQDLGLSGPLPQDFNKLAMLSNIGLQRNKFTGKLPSFNGLSNLQYAYLGGNQFDTIPTDFFVGLSGLQVLTLENNPLNQSTGWTLPSDLAHSAQLMNLSLSHCNLVGPLPEFLGSMKSLTVLKLSYNNLTGGIPVSYSGLPLQILWLNNQKGPGLTGSIEIITNMTLLNDVWLHGNQFSGLIPNSISGLTLLTRLWLNNNRLIGPVPESLINMSQLQSLRLDDNMLVGTVPKLSISNFIYAGNSFCQNTPGVPCSPEVTALLDFLKDVNYPTRLSESWSGNDPCTGSWLGISCSNNKVSVINLPNYQLNGTISKSLGALDSLVYVLLGGNNLTGPIPAKMSSLKSLKMVNLSFNNISPPVPQFPTSVKVLLDGNKLLQNSTSPGSPPGVGPPGVSPPSTDSPTSPNQPSSSSSDNGTKSSRKLNILVIVIPTVVGASVVFLAILLLFFCWKSKTNVFVAPNSTTVQPSKAPNQDNPHKLVAKNVINSSTSTSGFQSIASSGTSSTRVIDSGNLTISVQVLRSATGNFAPDNVLGRGGFGVVYKGELHDGTMIAVKRMESSVLSNKALDEFHSEIAVLSKVRHRNLVSILGYSAEDNERLLVYEYMHQGALSKHLFQWKQLELEPLSWKKRLNIALDVARGLEYLHNLAHQSFIHRDLKSSNILLGDDYRAKISDFGLVKLAPEGNQSVVTRLAGTFGYLAPEYAVTGKITTKVDVFSFGVVLMELLTGMMALDEERPEESHYLASWFCHMKTDEEKLRSIIDPSIAIKDETFESVPVIADLAGHCAARDPHQRPEMGHAVNVLASLVEKWMPINDDQEEYLGIDFHQPLLQMVKGWQAADSTTDVCSVSLNDSKGSIPARPAGFAESFKSSDGRKKSTEPFSVLTYLFELILINPHSYVTTTENKRKTLPSGKWTVDFGVRMNRPYGMVRSSSRSISVEVRRRWGEADRSSRKHRAMAEGFKIEQNHGKSRVRVARVWRSVAGSGDLIVEWNVSVSLFSGCLPAYVSADNSAIVATDSMKNTVYAKAKECTEVMSMETFAVLLGRHFTSYYPQVTAAVINIVEKPWERVAVDGQPHSHGFKLGSEKHATEVRVEKCGTLSVTSGIEGLALLKTTQSGFEGFVRDHFTLLPETRERMVATEVTAAWRYPFAHVSDIPAKPFCFTQRYLDVKKVLADTFFGSPLEGVYSPSVQNTLYLMAKAVLNRFPDLASVKLRMPNLHFLPVNLSSKDNPNMVKFADDVYMPTDEPHGTIEATVSRAMSRM</sequence>
<feature type="compositionally biased region" description="Low complexity" evidence="29">
    <location>
        <begin position="494"/>
        <end position="516"/>
    </location>
</feature>
<dbReference type="Proteomes" id="UP001055439">
    <property type="component" value="Chromosome 1"/>
</dbReference>
<dbReference type="GO" id="GO:0005886">
    <property type="term" value="C:plasma membrane"/>
    <property type="evidence" value="ECO:0007669"/>
    <property type="project" value="UniProtKB-SubCell"/>
</dbReference>
<evidence type="ECO:0000256" key="12">
    <source>
        <dbReference type="ARBA" id="ARBA00022692"/>
    </source>
</evidence>
<evidence type="ECO:0000256" key="23">
    <source>
        <dbReference type="ARBA" id="ARBA00023170"/>
    </source>
</evidence>
<evidence type="ECO:0000256" key="19">
    <source>
        <dbReference type="ARBA" id="ARBA00023002"/>
    </source>
</evidence>
<feature type="domain" description="Protein kinase" evidence="31">
    <location>
        <begin position="625"/>
        <end position="909"/>
    </location>
</feature>
<dbReference type="SMART" id="SM00220">
    <property type="entry name" value="S_TKc"/>
    <property type="match status" value="1"/>
</dbReference>
<evidence type="ECO:0000256" key="16">
    <source>
        <dbReference type="ARBA" id="ARBA00022777"/>
    </source>
</evidence>
<dbReference type="SMART" id="SM00369">
    <property type="entry name" value="LRR_TYP"/>
    <property type="match status" value="5"/>
</dbReference>
<evidence type="ECO:0000256" key="2">
    <source>
        <dbReference type="ARBA" id="ARBA00004275"/>
    </source>
</evidence>
<evidence type="ECO:0000256" key="6">
    <source>
        <dbReference type="ARBA" id="ARBA00012513"/>
    </source>
</evidence>
<evidence type="ECO:0000256" key="8">
    <source>
        <dbReference type="ARBA" id="ARBA00022527"/>
    </source>
</evidence>
<comment type="pathway">
    <text evidence="3">Purine metabolism; urate degradation; (S)-allantoin from urate: step 1/3.</text>
</comment>
<evidence type="ECO:0000256" key="17">
    <source>
        <dbReference type="ARBA" id="ARBA00022840"/>
    </source>
</evidence>
<dbReference type="GO" id="GO:0005777">
    <property type="term" value="C:peroxisome"/>
    <property type="evidence" value="ECO:0007669"/>
    <property type="project" value="UniProtKB-SubCell"/>
</dbReference>
<comment type="catalytic activity">
    <reaction evidence="26">
        <text>L-threonyl-[protein] + ATP = O-phospho-L-threonyl-[protein] + ADP + H(+)</text>
        <dbReference type="Rhea" id="RHEA:46608"/>
        <dbReference type="Rhea" id="RHEA-COMP:11060"/>
        <dbReference type="Rhea" id="RHEA-COMP:11605"/>
        <dbReference type="ChEBI" id="CHEBI:15378"/>
        <dbReference type="ChEBI" id="CHEBI:30013"/>
        <dbReference type="ChEBI" id="CHEBI:30616"/>
        <dbReference type="ChEBI" id="CHEBI:61977"/>
        <dbReference type="ChEBI" id="CHEBI:456216"/>
        <dbReference type="EC" id="2.7.11.1"/>
    </reaction>
</comment>
<evidence type="ECO:0000256" key="30">
    <source>
        <dbReference type="SAM" id="Phobius"/>
    </source>
</evidence>
<dbReference type="SUPFAM" id="SSF52058">
    <property type="entry name" value="L domain-like"/>
    <property type="match status" value="1"/>
</dbReference>
<dbReference type="Gene3D" id="3.10.270.10">
    <property type="entry name" value="Urate Oxidase"/>
    <property type="match status" value="1"/>
</dbReference>
<dbReference type="NCBIfam" id="TIGR03383">
    <property type="entry name" value="urate_oxi"/>
    <property type="match status" value="1"/>
</dbReference>
<dbReference type="FunFam" id="3.30.200.20:FF:000226">
    <property type="entry name" value="receptor protein kinase TMK1"/>
    <property type="match status" value="1"/>
</dbReference>
<dbReference type="SUPFAM" id="SSF55620">
    <property type="entry name" value="Tetrahydrobiopterin biosynthesis enzymes-like"/>
    <property type="match status" value="2"/>
</dbReference>
<evidence type="ECO:0000256" key="1">
    <source>
        <dbReference type="ARBA" id="ARBA00004162"/>
    </source>
</evidence>
<proteinExistence type="inferred from homology"/>
<dbReference type="InterPro" id="IPR008271">
    <property type="entry name" value="Ser/Thr_kinase_AS"/>
</dbReference>
<keyword evidence="18 30" id="KW-1133">Transmembrane helix</keyword>
<keyword evidence="13" id="KW-0732">Signal</keyword>
<dbReference type="EC" id="2.7.11.1" evidence="6"/>
<accession>A0A9E7JAR1</accession>
<evidence type="ECO:0000256" key="9">
    <source>
        <dbReference type="ARBA" id="ARBA00022614"/>
    </source>
</evidence>
<organism evidence="32 33">
    <name type="scientific">Musa troglodytarum</name>
    <name type="common">fe'i banana</name>
    <dbReference type="NCBI Taxonomy" id="320322"/>
    <lineage>
        <taxon>Eukaryota</taxon>
        <taxon>Viridiplantae</taxon>
        <taxon>Streptophyta</taxon>
        <taxon>Embryophyta</taxon>
        <taxon>Tracheophyta</taxon>
        <taxon>Spermatophyta</taxon>
        <taxon>Magnoliopsida</taxon>
        <taxon>Liliopsida</taxon>
        <taxon>Zingiberales</taxon>
        <taxon>Musaceae</taxon>
        <taxon>Musa</taxon>
    </lineage>
</organism>
<keyword evidence="8" id="KW-0723">Serine/threonine-protein kinase</keyword>
<dbReference type="InterPro" id="IPR052422">
    <property type="entry name" value="Auxin_Ser/Thr_Kinase"/>
</dbReference>
<dbReference type="SUPFAM" id="SSF56112">
    <property type="entry name" value="Protein kinase-like (PK-like)"/>
    <property type="match status" value="1"/>
</dbReference>
<dbReference type="Pfam" id="PF00069">
    <property type="entry name" value="Pkinase"/>
    <property type="match status" value="1"/>
</dbReference>
<comment type="subcellular location">
    <subcellularLocation>
        <location evidence="1">Cell membrane</location>
        <topology evidence="1">Single-pass membrane protein</topology>
    </subcellularLocation>
    <subcellularLocation>
        <location evidence="2">Peroxisome</location>
    </subcellularLocation>
</comment>
<feature type="binding site" evidence="28">
    <location>
        <position position="653"/>
    </location>
    <ligand>
        <name>ATP</name>
        <dbReference type="ChEBI" id="CHEBI:30616"/>
    </ligand>
</feature>
<feature type="region of interest" description="Disordered" evidence="29">
    <location>
        <begin position="474"/>
        <end position="516"/>
    </location>
</feature>
<dbReference type="PRINTS" id="PR00093">
    <property type="entry name" value="URICASE"/>
</dbReference>
<keyword evidence="33" id="KW-1185">Reference proteome</keyword>
<dbReference type="Pfam" id="PF00560">
    <property type="entry name" value="LRR_1"/>
    <property type="match status" value="2"/>
</dbReference>
<keyword evidence="20 30" id="KW-0472">Membrane</keyword>
<evidence type="ECO:0000256" key="29">
    <source>
        <dbReference type="SAM" id="MobiDB-lite"/>
    </source>
</evidence>
<dbReference type="PROSITE" id="PS00366">
    <property type="entry name" value="URICASE"/>
    <property type="match status" value="1"/>
</dbReference>
<keyword evidence="17 28" id="KW-0067">ATP-binding</keyword>
<keyword evidence="12 30" id="KW-0812">Transmembrane</keyword>
<keyword evidence="21" id="KW-0576">Peroxisome</keyword>
<dbReference type="PROSITE" id="PS00108">
    <property type="entry name" value="PROTEIN_KINASE_ST"/>
    <property type="match status" value="1"/>
</dbReference>
<evidence type="ECO:0000256" key="5">
    <source>
        <dbReference type="ARBA" id="ARBA00009760"/>
    </source>
</evidence>
<dbReference type="PANTHER" id="PTHR47986">
    <property type="entry name" value="OSJNBA0070M12.3 PROTEIN"/>
    <property type="match status" value="1"/>
</dbReference>
<evidence type="ECO:0000256" key="13">
    <source>
        <dbReference type="ARBA" id="ARBA00022729"/>
    </source>
</evidence>
<keyword evidence="22" id="KW-1015">Disulfide bond</keyword>
<dbReference type="EC" id="1.7.3.3" evidence="7"/>
<feature type="transmembrane region" description="Helical" evidence="30">
    <location>
        <begin position="523"/>
        <end position="548"/>
    </location>
</feature>
<keyword evidence="15 28" id="KW-0547">Nucleotide-binding</keyword>
<keyword evidence="14" id="KW-0677">Repeat</keyword>
<keyword evidence="24" id="KW-0325">Glycoprotein</keyword>
<dbReference type="InterPro" id="IPR013210">
    <property type="entry name" value="LRR_N_plant-typ"/>
</dbReference>
<dbReference type="CDD" id="cd00445">
    <property type="entry name" value="Uricase"/>
    <property type="match status" value="1"/>
</dbReference>
<evidence type="ECO:0000256" key="3">
    <source>
        <dbReference type="ARBA" id="ARBA00004831"/>
    </source>
</evidence>
<keyword evidence="16 32" id="KW-0418">Kinase</keyword>
<evidence type="ECO:0000256" key="20">
    <source>
        <dbReference type="ARBA" id="ARBA00023136"/>
    </source>
</evidence>
<dbReference type="InterPro" id="IPR001611">
    <property type="entry name" value="Leu-rich_rpt"/>
</dbReference>
<comment type="catalytic activity">
    <reaction evidence="27">
        <text>L-seryl-[protein] + ATP = O-phospho-L-seryl-[protein] + ADP + H(+)</text>
        <dbReference type="Rhea" id="RHEA:17989"/>
        <dbReference type="Rhea" id="RHEA-COMP:9863"/>
        <dbReference type="Rhea" id="RHEA-COMP:11604"/>
        <dbReference type="ChEBI" id="CHEBI:15378"/>
        <dbReference type="ChEBI" id="CHEBI:29999"/>
        <dbReference type="ChEBI" id="CHEBI:30616"/>
        <dbReference type="ChEBI" id="CHEBI:83421"/>
        <dbReference type="ChEBI" id="CHEBI:456216"/>
        <dbReference type="EC" id="2.7.11.1"/>
    </reaction>
</comment>
<dbReference type="InterPro" id="IPR019842">
    <property type="entry name" value="Uricase_CS"/>
</dbReference>
<dbReference type="Pfam" id="PF08263">
    <property type="entry name" value="LRRNT_2"/>
    <property type="match status" value="2"/>
</dbReference>
<dbReference type="InterPro" id="IPR000719">
    <property type="entry name" value="Prot_kinase_dom"/>
</dbReference>
<evidence type="ECO:0000256" key="15">
    <source>
        <dbReference type="ARBA" id="ARBA00022741"/>
    </source>
</evidence>
<dbReference type="Pfam" id="PF13855">
    <property type="entry name" value="LRR_8"/>
    <property type="match status" value="1"/>
</dbReference>
<evidence type="ECO:0000256" key="11">
    <source>
        <dbReference type="ARBA" id="ARBA00022679"/>
    </source>
</evidence>
<dbReference type="FunFam" id="3.80.10.10:FF:000190">
    <property type="entry name" value="Receptor-like kinase TMK4"/>
    <property type="match status" value="1"/>
</dbReference>